<dbReference type="OrthoDB" id="206700at2759"/>
<dbReference type="Gene3D" id="1.10.472.80">
    <property type="entry name" value="Ypt/Rab-GAP domain of gyp1p, domain 3"/>
    <property type="match status" value="1"/>
</dbReference>
<feature type="region of interest" description="Disordered" evidence="2">
    <location>
        <begin position="367"/>
        <end position="392"/>
    </location>
</feature>
<dbReference type="SMART" id="SM00164">
    <property type="entry name" value="TBC"/>
    <property type="match status" value="1"/>
</dbReference>
<gene>
    <name evidence="5" type="ORF">CYLTODRAFT_401513</name>
</gene>
<evidence type="ECO:0000259" key="4">
    <source>
        <dbReference type="PROSITE" id="PS50086"/>
    </source>
</evidence>
<dbReference type="SUPFAM" id="SSF47923">
    <property type="entry name" value="Ypt/Rab-GAP domain of gyp1p"/>
    <property type="match status" value="2"/>
</dbReference>
<dbReference type="InterPro" id="IPR035969">
    <property type="entry name" value="Rab-GAP_TBC_sf"/>
</dbReference>
<dbReference type="Pfam" id="PF00566">
    <property type="entry name" value="RabGAP-TBC"/>
    <property type="match status" value="1"/>
</dbReference>
<evidence type="ECO:0000256" key="2">
    <source>
        <dbReference type="SAM" id="MobiDB-lite"/>
    </source>
</evidence>
<accession>A0A0D7B2K8</accession>
<keyword evidence="3" id="KW-0472">Membrane</keyword>
<dbReference type="InterPro" id="IPR000195">
    <property type="entry name" value="Rab-GAP-TBC_dom"/>
</dbReference>
<keyword evidence="3" id="KW-0812">Transmembrane</keyword>
<dbReference type="PROSITE" id="PS50086">
    <property type="entry name" value="TBC_RABGAP"/>
    <property type="match status" value="1"/>
</dbReference>
<proteinExistence type="predicted"/>
<name>A0A0D7B2K8_9AGAR</name>
<evidence type="ECO:0000313" key="5">
    <source>
        <dbReference type="EMBL" id="KIY64707.1"/>
    </source>
</evidence>
<reference evidence="5 6" key="1">
    <citation type="journal article" date="2015" name="Fungal Genet. Biol.">
        <title>Evolution of novel wood decay mechanisms in Agaricales revealed by the genome sequences of Fistulina hepatica and Cylindrobasidium torrendii.</title>
        <authorList>
            <person name="Floudas D."/>
            <person name="Held B.W."/>
            <person name="Riley R."/>
            <person name="Nagy L.G."/>
            <person name="Koehler G."/>
            <person name="Ransdell A.S."/>
            <person name="Younus H."/>
            <person name="Chow J."/>
            <person name="Chiniquy J."/>
            <person name="Lipzen A."/>
            <person name="Tritt A."/>
            <person name="Sun H."/>
            <person name="Haridas S."/>
            <person name="LaButti K."/>
            <person name="Ohm R.A."/>
            <person name="Kues U."/>
            <person name="Blanchette R.A."/>
            <person name="Grigoriev I.V."/>
            <person name="Minto R.E."/>
            <person name="Hibbett D.S."/>
        </authorList>
    </citation>
    <scope>NUCLEOTIDE SEQUENCE [LARGE SCALE GENOMIC DNA]</scope>
    <source>
        <strain evidence="5 6">FP15055 ss-10</strain>
    </source>
</reference>
<evidence type="ECO:0000256" key="1">
    <source>
        <dbReference type="ARBA" id="ARBA00022468"/>
    </source>
</evidence>
<dbReference type="GO" id="GO:0005789">
    <property type="term" value="C:endoplasmic reticulum membrane"/>
    <property type="evidence" value="ECO:0007669"/>
    <property type="project" value="TreeGrafter"/>
</dbReference>
<keyword evidence="3" id="KW-1133">Transmembrane helix</keyword>
<dbReference type="Gene3D" id="1.10.8.1310">
    <property type="match status" value="1"/>
</dbReference>
<feature type="domain" description="Rab-GAP TBC" evidence="4">
    <location>
        <begin position="23"/>
        <end position="215"/>
    </location>
</feature>
<dbReference type="Proteomes" id="UP000054007">
    <property type="component" value="Unassembled WGS sequence"/>
</dbReference>
<evidence type="ECO:0000313" key="6">
    <source>
        <dbReference type="Proteomes" id="UP000054007"/>
    </source>
</evidence>
<dbReference type="GO" id="GO:0005096">
    <property type="term" value="F:GTPase activator activity"/>
    <property type="evidence" value="ECO:0007669"/>
    <property type="project" value="UniProtKB-KW"/>
</dbReference>
<dbReference type="AlphaFoldDB" id="A0A0D7B2K8"/>
<protein>
    <recommendedName>
        <fullName evidence="4">Rab-GAP TBC domain-containing protein</fullName>
    </recommendedName>
</protein>
<keyword evidence="1" id="KW-0343">GTPase activation</keyword>
<organism evidence="5 6">
    <name type="scientific">Cylindrobasidium torrendii FP15055 ss-10</name>
    <dbReference type="NCBI Taxonomy" id="1314674"/>
    <lineage>
        <taxon>Eukaryota</taxon>
        <taxon>Fungi</taxon>
        <taxon>Dikarya</taxon>
        <taxon>Basidiomycota</taxon>
        <taxon>Agaricomycotina</taxon>
        <taxon>Agaricomycetes</taxon>
        <taxon>Agaricomycetidae</taxon>
        <taxon>Agaricales</taxon>
        <taxon>Marasmiineae</taxon>
        <taxon>Physalacriaceae</taxon>
        <taxon>Cylindrobasidium</taxon>
    </lineage>
</organism>
<dbReference type="PANTHER" id="PTHR20913:SF7">
    <property type="entry name" value="RE60063P"/>
    <property type="match status" value="1"/>
</dbReference>
<dbReference type="GO" id="GO:0006888">
    <property type="term" value="P:endoplasmic reticulum to Golgi vesicle-mediated transport"/>
    <property type="evidence" value="ECO:0007669"/>
    <property type="project" value="TreeGrafter"/>
</dbReference>
<dbReference type="PANTHER" id="PTHR20913">
    <property type="entry name" value="TBC1 DOMAIN FAMILY MEMBER 20/GTPASE"/>
    <property type="match status" value="1"/>
</dbReference>
<evidence type="ECO:0000256" key="3">
    <source>
        <dbReference type="SAM" id="Phobius"/>
    </source>
</evidence>
<feature type="region of interest" description="Disordered" evidence="2">
    <location>
        <begin position="334"/>
        <end position="355"/>
    </location>
</feature>
<keyword evidence="6" id="KW-1185">Reference proteome</keyword>
<dbReference type="InterPro" id="IPR045913">
    <property type="entry name" value="TBC20/Gyp8-like"/>
</dbReference>
<dbReference type="EMBL" id="KN880622">
    <property type="protein sequence ID" value="KIY64707.1"/>
    <property type="molecule type" value="Genomic_DNA"/>
</dbReference>
<dbReference type="STRING" id="1314674.A0A0D7B2K8"/>
<sequence length="548" mass="61489">MDEKAVVPKLDWDALRKESILPGGFGDRRVEIWPQLLGVNHSRSEHKTDRATSVYPEKEGLEHSDERQIRLDTDRSFVLYPVDETRDRTALQDELNKLLVSLFRRRPKLNYFQGYHDIVTVFFLTLPQELQFECVESLSLHRVRDAMGMGLEPVLGLVRIIQNLLKLADPEYSEVLERTSPLPFYALSNVLTLFSHDMPTLPLVAHVFDYLLARPPIYVVYLATAVILARKDEVRRLEEEDEDGMIHSLLSSLPNITDGEIESAASPHKDEAVEDVNFEATVDVKQEASQEADPLVYDASAEVREPPVKQEHADGELAEDPIEHSDDEADETLVEFPSDDTVVNPTPEPAPLELEDEADELDLLRPTEDEEPPAQPTQPKTEPEPEPRHTKASVTLSSLLIRADALATAYPPTHPDLGIGKIMGPASVIHTWRESGDTLNDDEAEEAVRHPERICFPPEPEETAEDVAHQEKERHRRRRRKLMKRRQTVAVSAVLVLGLAVAAYGMRNGNGNTAFSVERLRAAGVGGTHVGSWMRSSVVRLLGAFVGR</sequence>
<feature type="transmembrane region" description="Helical" evidence="3">
    <location>
        <begin position="488"/>
        <end position="506"/>
    </location>
</feature>